<dbReference type="AlphaFoldDB" id="A0A4C1YQ50"/>
<evidence type="ECO:0000313" key="2">
    <source>
        <dbReference type="EMBL" id="GBP77270.1"/>
    </source>
</evidence>
<comment type="caution">
    <text evidence="2">The sequence shown here is derived from an EMBL/GenBank/DDBJ whole genome shotgun (WGS) entry which is preliminary data.</text>
</comment>
<keyword evidence="3" id="KW-1185">Reference proteome</keyword>
<evidence type="ECO:0000256" key="1">
    <source>
        <dbReference type="SAM" id="MobiDB-lite"/>
    </source>
</evidence>
<organism evidence="2 3">
    <name type="scientific">Eumeta variegata</name>
    <name type="common">Bagworm moth</name>
    <name type="synonym">Eumeta japonica</name>
    <dbReference type="NCBI Taxonomy" id="151549"/>
    <lineage>
        <taxon>Eukaryota</taxon>
        <taxon>Metazoa</taxon>
        <taxon>Ecdysozoa</taxon>
        <taxon>Arthropoda</taxon>
        <taxon>Hexapoda</taxon>
        <taxon>Insecta</taxon>
        <taxon>Pterygota</taxon>
        <taxon>Neoptera</taxon>
        <taxon>Endopterygota</taxon>
        <taxon>Lepidoptera</taxon>
        <taxon>Glossata</taxon>
        <taxon>Ditrysia</taxon>
        <taxon>Tineoidea</taxon>
        <taxon>Psychidae</taxon>
        <taxon>Oiketicinae</taxon>
        <taxon>Eumeta</taxon>
    </lineage>
</organism>
<reference evidence="2 3" key="1">
    <citation type="journal article" date="2019" name="Commun. Biol.">
        <title>The bagworm genome reveals a unique fibroin gene that provides high tensile strength.</title>
        <authorList>
            <person name="Kono N."/>
            <person name="Nakamura H."/>
            <person name="Ohtoshi R."/>
            <person name="Tomita M."/>
            <person name="Numata K."/>
            <person name="Arakawa K."/>
        </authorList>
    </citation>
    <scope>NUCLEOTIDE SEQUENCE [LARGE SCALE GENOMIC DNA]</scope>
</reference>
<name>A0A4C1YQ50_EUMVA</name>
<accession>A0A4C1YQ50</accession>
<gene>
    <name evidence="2" type="ORF">EVAR_50721_1</name>
</gene>
<evidence type="ECO:0000313" key="3">
    <source>
        <dbReference type="Proteomes" id="UP000299102"/>
    </source>
</evidence>
<feature type="region of interest" description="Disordered" evidence="1">
    <location>
        <begin position="1"/>
        <end position="20"/>
    </location>
</feature>
<dbReference type="EMBL" id="BGZK01001324">
    <property type="protein sequence ID" value="GBP77270.1"/>
    <property type="molecule type" value="Genomic_DNA"/>
</dbReference>
<protein>
    <submittedName>
        <fullName evidence="2">Uncharacterized protein</fullName>
    </submittedName>
</protein>
<sequence>MITKSGNKIGKKKGHTRENLPGLTHCGRALFLPPFWAKALDHRLDKFSKIKIVAVKKVNRERERVEERGAGAGSRGPLCGGRRPQITCLIRRARPGTGILTEIIADS</sequence>
<dbReference type="Proteomes" id="UP000299102">
    <property type="component" value="Unassembled WGS sequence"/>
</dbReference>
<proteinExistence type="predicted"/>